<keyword evidence="6 8" id="KW-1133">Transmembrane helix</keyword>
<dbReference type="EMBL" id="OOFM01000005">
    <property type="protein sequence ID" value="SPL66230.1"/>
    <property type="molecule type" value="Genomic_DNA"/>
</dbReference>
<dbReference type="InterPro" id="IPR036259">
    <property type="entry name" value="MFS_trans_sf"/>
</dbReference>
<feature type="transmembrane region" description="Helical" evidence="8">
    <location>
        <begin position="160"/>
        <end position="182"/>
    </location>
</feature>
<dbReference type="Proteomes" id="UP000246073">
    <property type="component" value="Unassembled WGS sequence"/>
</dbReference>
<evidence type="ECO:0000256" key="2">
    <source>
        <dbReference type="ARBA" id="ARBA00008537"/>
    </source>
</evidence>
<name>A0A2P9HR29_9HYPH</name>
<keyword evidence="4" id="KW-1003">Cell membrane</keyword>
<organism evidence="10 11">
    <name type="scientific">Ochrobactrum soli</name>
    <dbReference type="NCBI Taxonomy" id="2448455"/>
    <lineage>
        <taxon>Bacteria</taxon>
        <taxon>Pseudomonadati</taxon>
        <taxon>Pseudomonadota</taxon>
        <taxon>Alphaproteobacteria</taxon>
        <taxon>Hyphomicrobiales</taxon>
        <taxon>Brucellaceae</taxon>
        <taxon>Brucella/Ochrobactrum group</taxon>
        <taxon>Ochrobactrum</taxon>
    </lineage>
</organism>
<protein>
    <submittedName>
        <fullName evidence="10">Multidrug resistance protein</fullName>
    </submittedName>
</protein>
<accession>A0A2P9HR29</accession>
<dbReference type="Gene3D" id="1.20.1250.20">
    <property type="entry name" value="MFS general substrate transporter like domains"/>
    <property type="match status" value="1"/>
</dbReference>
<feature type="transmembrane region" description="Helical" evidence="8">
    <location>
        <begin position="188"/>
        <end position="210"/>
    </location>
</feature>
<dbReference type="InterPro" id="IPR020846">
    <property type="entry name" value="MFS_dom"/>
</dbReference>
<comment type="subcellular location">
    <subcellularLocation>
        <location evidence="1">Cell membrane</location>
        <topology evidence="1">Multi-pass membrane protein</topology>
    </subcellularLocation>
</comment>
<dbReference type="FunFam" id="1.20.1720.10:FF:000011">
    <property type="entry name" value="Transporter, major facilitator family"/>
    <property type="match status" value="1"/>
</dbReference>
<feature type="transmembrane region" description="Helical" evidence="8">
    <location>
        <begin position="447"/>
        <end position="469"/>
    </location>
</feature>
<dbReference type="AlphaFoldDB" id="A0A2P9HR29"/>
<dbReference type="InterPro" id="IPR004638">
    <property type="entry name" value="EmrB-like"/>
</dbReference>
<keyword evidence="7 8" id="KW-0472">Membrane</keyword>
<evidence type="ECO:0000256" key="3">
    <source>
        <dbReference type="ARBA" id="ARBA00022448"/>
    </source>
</evidence>
<keyword evidence="3" id="KW-0813">Transport</keyword>
<feature type="transmembrane region" description="Helical" evidence="8">
    <location>
        <begin position="222"/>
        <end position="240"/>
    </location>
</feature>
<keyword evidence="5 8" id="KW-0812">Transmembrane</keyword>
<evidence type="ECO:0000313" key="11">
    <source>
        <dbReference type="Proteomes" id="UP000246073"/>
    </source>
</evidence>
<evidence type="ECO:0000259" key="9">
    <source>
        <dbReference type="PROSITE" id="PS50850"/>
    </source>
</evidence>
<dbReference type="NCBIfam" id="TIGR00711">
    <property type="entry name" value="efflux_EmrB"/>
    <property type="match status" value="1"/>
</dbReference>
<feature type="transmembrane region" description="Helical" evidence="8">
    <location>
        <begin position="417"/>
        <end position="441"/>
    </location>
</feature>
<feature type="transmembrane region" description="Helical" evidence="8">
    <location>
        <begin position="377"/>
        <end position="396"/>
    </location>
</feature>
<feature type="transmembrane region" description="Helical" evidence="8">
    <location>
        <begin position="286"/>
        <end position="311"/>
    </location>
</feature>
<evidence type="ECO:0000256" key="7">
    <source>
        <dbReference type="ARBA" id="ARBA00023136"/>
    </source>
</evidence>
<feature type="transmembrane region" description="Helical" evidence="8">
    <location>
        <begin position="102"/>
        <end position="122"/>
    </location>
</feature>
<sequence length="474" mass="49891">MAPSLRLVNDMKHETVIKQGTSVAPDGLPKPRIYWAWATLMVGLTLAVIDGTIANVALPTIAADFSAGPAASIWIVNGYQLAIVISLLPLAALGEIYGYRRIYLAGVSLFTVASVACVFARSLETLTLARIVQGLGAAGLMSVNTALLRYTVPQAKFGTAIGLNALFVAVSSTIGPTLAGVILSSLTWPWLFVINIPLGIAAVAMGLRTLPENERSARKFDVVSAILSALTIGLLITTIDSAGNEVSQTVVVLQAVACLVAGILLTRRSLRTTDPLLPLDLLRIPVFTLSICTSIMSFLAQMMAFISLPFLFQTVFGFKPIEVGFLMMPWPIALALVAPLSGKLSDKYSPAILGLLGLITFAAGLALVGMLPAHPTIADICWRMAICGIGFGLFQAPNNRMMITSTPRARSGAASGMLGTARLLGQSLGAAFVAFLLAQWGVEGSPYILFIASGFALFASVISFSRLGAHRLGA</sequence>
<feature type="domain" description="Major facilitator superfamily (MFS) profile" evidence="9">
    <location>
        <begin position="36"/>
        <end position="471"/>
    </location>
</feature>
<dbReference type="Gene3D" id="1.20.1720.10">
    <property type="entry name" value="Multidrug resistance protein D"/>
    <property type="match status" value="1"/>
</dbReference>
<evidence type="ECO:0000256" key="1">
    <source>
        <dbReference type="ARBA" id="ARBA00004651"/>
    </source>
</evidence>
<evidence type="ECO:0000256" key="5">
    <source>
        <dbReference type="ARBA" id="ARBA00022692"/>
    </source>
</evidence>
<gene>
    <name evidence="10" type="ORF">OHAE_2097</name>
</gene>
<dbReference type="GO" id="GO:0022857">
    <property type="term" value="F:transmembrane transporter activity"/>
    <property type="evidence" value="ECO:0007669"/>
    <property type="project" value="InterPro"/>
</dbReference>
<evidence type="ECO:0000256" key="6">
    <source>
        <dbReference type="ARBA" id="ARBA00022989"/>
    </source>
</evidence>
<feature type="transmembrane region" description="Helical" evidence="8">
    <location>
        <begin position="34"/>
        <end position="58"/>
    </location>
</feature>
<dbReference type="GO" id="GO:0005886">
    <property type="term" value="C:plasma membrane"/>
    <property type="evidence" value="ECO:0007669"/>
    <property type="project" value="UniProtKB-SubCell"/>
</dbReference>
<feature type="transmembrane region" description="Helical" evidence="8">
    <location>
        <begin position="128"/>
        <end position="148"/>
    </location>
</feature>
<proteinExistence type="inferred from homology"/>
<dbReference type="InterPro" id="IPR011701">
    <property type="entry name" value="MFS"/>
</dbReference>
<dbReference type="PANTHER" id="PTHR42718">
    <property type="entry name" value="MAJOR FACILITATOR SUPERFAMILY MULTIDRUG TRANSPORTER MFSC"/>
    <property type="match status" value="1"/>
</dbReference>
<dbReference type="SUPFAM" id="SSF103473">
    <property type="entry name" value="MFS general substrate transporter"/>
    <property type="match status" value="1"/>
</dbReference>
<evidence type="ECO:0000256" key="8">
    <source>
        <dbReference type="SAM" id="Phobius"/>
    </source>
</evidence>
<feature type="transmembrane region" description="Helical" evidence="8">
    <location>
        <begin position="323"/>
        <end position="340"/>
    </location>
</feature>
<dbReference type="Pfam" id="PF07690">
    <property type="entry name" value="MFS_1"/>
    <property type="match status" value="1"/>
</dbReference>
<dbReference type="PRINTS" id="PR01036">
    <property type="entry name" value="TCRTETB"/>
</dbReference>
<dbReference type="PROSITE" id="PS50850">
    <property type="entry name" value="MFS"/>
    <property type="match status" value="1"/>
</dbReference>
<feature type="transmembrane region" description="Helical" evidence="8">
    <location>
        <begin position="70"/>
        <end position="90"/>
    </location>
</feature>
<comment type="similarity">
    <text evidence="2">Belongs to the major facilitator superfamily. EmrB family.</text>
</comment>
<dbReference type="PANTHER" id="PTHR42718:SF9">
    <property type="entry name" value="MAJOR FACILITATOR SUPERFAMILY MULTIDRUG TRANSPORTER MFSC"/>
    <property type="match status" value="1"/>
</dbReference>
<dbReference type="CDD" id="cd17321">
    <property type="entry name" value="MFS_MMR_MDR_like"/>
    <property type="match status" value="1"/>
</dbReference>
<evidence type="ECO:0000256" key="4">
    <source>
        <dbReference type="ARBA" id="ARBA00022475"/>
    </source>
</evidence>
<reference evidence="11" key="1">
    <citation type="submission" date="2017-12" db="EMBL/GenBank/DDBJ databases">
        <authorList>
            <person name="Diaz M."/>
        </authorList>
    </citation>
    <scope>NUCLEOTIDE SEQUENCE [LARGE SCALE GENOMIC DNA]</scope>
    <source>
        <strain evidence="11">FI11154</strain>
    </source>
</reference>
<feature type="transmembrane region" description="Helical" evidence="8">
    <location>
        <begin position="352"/>
        <end position="371"/>
    </location>
</feature>
<feature type="transmembrane region" description="Helical" evidence="8">
    <location>
        <begin position="246"/>
        <end position="265"/>
    </location>
</feature>
<evidence type="ECO:0000313" key="10">
    <source>
        <dbReference type="EMBL" id="SPL66230.1"/>
    </source>
</evidence>